<evidence type="ECO:0008006" key="8">
    <source>
        <dbReference type="Google" id="ProtNLM"/>
    </source>
</evidence>
<dbReference type="InterPro" id="IPR036514">
    <property type="entry name" value="SGNH_hydro_sf"/>
</dbReference>
<dbReference type="Pfam" id="PF00150">
    <property type="entry name" value="Cellulase"/>
    <property type="match status" value="1"/>
</dbReference>
<dbReference type="SUPFAM" id="SSF51445">
    <property type="entry name" value="(Trans)glycosidases"/>
    <property type="match status" value="1"/>
</dbReference>
<dbReference type="STRING" id="1618446.UV61_C0013G0006"/>
<reference evidence="6 7" key="1">
    <citation type="journal article" date="2015" name="Nature">
        <title>rRNA introns, odd ribosomes, and small enigmatic genomes across a large radiation of phyla.</title>
        <authorList>
            <person name="Brown C.T."/>
            <person name="Hug L.A."/>
            <person name="Thomas B.C."/>
            <person name="Sharon I."/>
            <person name="Castelle C.J."/>
            <person name="Singh A."/>
            <person name="Wilkins M.J."/>
            <person name="Williams K.H."/>
            <person name="Banfield J.F."/>
        </authorList>
    </citation>
    <scope>NUCLEOTIDE SEQUENCE [LARGE SCALE GENOMIC DNA]</scope>
</reference>
<accession>A0A0G1ESM0</accession>
<dbReference type="Gene3D" id="3.40.50.1110">
    <property type="entry name" value="SGNH hydrolase"/>
    <property type="match status" value="1"/>
</dbReference>
<name>A0A0G1ESM0_9BACT</name>
<protein>
    <recommendedName>
        <fullName evidence="8">SGNH hydrolase-type esterase domain-containing protein</fullName>
    </recommendedName>
</protein>
<evidence type="ECO:0000256" key="1">
    <source>
        <dbReference type="ARBA" id="ARBA00022801"/>
    </source>
</evidence>
<dbReference type="PANTHER" id="PTHR30383:SF5">
    <property type="entry name" value="SGNH HYDROLASE-TYPE ESTERASE DOMAIN-CONTAINING PROTEIN"/>
    <property type="match status" value="1"/>
</dbReference>
<proteinExistence type="predicted"/>
<dbReference type="GO" id="GO:0004553">
    <property type="term" value="F:hydrolase activity, hydrolyzing O-glycosyl compounds"/>
    <property type="evidence" value="ECO:0007669"/>
    <property type="project" value="InterPro"/>
</dbReference>
<dbReference type="PANTHER" id="PTHR30383">
    <property type="entry name" value="THIOESTERASE 1/PROTEASE 1/LYSOPHOSPHOLIPASE L1"/>
    <property type="match status" value="1"/>
</dbReference>
<dbReference type="InterPro" id="IPR017853">
    <property type="entry name" value="GH"/>
</dbReference>
<evidence type="ECO:0000313" key="6">
    <source>
        <dbReference type="EMBL" id="KKS86071.1"/>
    </source>
</evidence>
<dbReference type="InterPro" id="IPR001547">
    <property type="entry name" value="Glyco_hydro_5"/>
</dbReference>
<dbReference type="InterPro" id="IPR013830">
    <property type="entry name" value="SGNH_hydro"/>
</dbReference>
<evidence type="ECO:0000259" key="5">
    <source>
        <dbReference type="Pfam" id="PF13472"/>
    </source>
</evidence>
<evidence type="ECO:0000259" key="4">
    <source>
        <dbReference type="Pfam" id="PF00150"/>
    </source>
</evidence>
<evidence type="ECO:0000313" key="7">
    <source>
        <dbReference type="Proteomes" id="UP000034050"/>
    </source>
</evidence>
<dbReference type="SUPFAM" id="SSF52266">
    <property type="entry name" value="SGNH hydrolase"/>
    <property type="match status" value="1"/>
</dbReference>
<dbReference type="Proteomes" id="UP000034050">
    <property type="component" value="Unassembled WGS sequence"/>
</dbReference>
<feature type="chain" id="PRO_5002536894" description="SGNH hydrolase-type esterase domain-containing protein" evidence="3">
    <location>
        <begin position="25"/>
        <end position="1162"/>
    </location>
</feature>
<dbReference type="Gene3D" id="3.20.20.80">
    <property type="entry name" value="Glycosidases"/>
    <property type="match status" value="1"/>
</dbReference>
<feature type="domain" description="Glycoside hydrolase family 5" evidence="4">
    <location>
        <begin position="278"/>
        <end position="366"/>
    </location>
</feature>
<dbReference type="InterPro" id="IPR051532">
    <property type="entry name" value="Ester_Hydrolysis_Enzymes"/>
</dbReference>
<keyword evidence="3" id="KW-0732">Signal</keyword>
<sequence length="1162" mass="122691">MKKRFITIALLLLFVVISTSSTHAQTSPKIVALGDSITEGYVCSLKSALNLPAANFLGVTPNKNGPVFPPLGGCGVNYAGYRGFTTVAIIGKLASDAELKTALGQADTVVIHLGTNDMYQEGHSEDVIKGNLEQIISTIKGLNPNIRVVLAKIIPSRDNDMSVLNGKIAEIGGVDPVDAGKYFDRSIDLSSDGVHPTGEGYRKVAQAIAEAFGASGGGGGGSGGGGGINIPGLAFGFNIHSLAKESESFIRDTFASLKNSCSSQVTYVRLWGFNKTFGIDGLNSLQKVINAASGTGIKLIVAIEDFPSGPAEANPGAWFGGGYKNEYEAYAKALVGKYGRSSEIAVWELMNEPHCKGNATCLPQLINFVNYMSSQLAPLTSAFISPGIMTSQIDFEVYKNIANLPAVTANTCHFYNEDSVSKSSCLSAMQAAPGKFFYIGEAGYKASGPASDGSCTASSCTNACTGGDALQNRAAQIKSDMQSFTGANAFLLWQYSPEGNSNLICDRFSVFPQDPICSGVGLGGGDVAACLPTGGGSSTAGTPNIFSSLLSFFGGFVSALPGNFNAQKTTVVEDLATLPETDDLFRYKGKINKWDRQVSVGTVSYPAQVSRQVSLAEIISNFFLGGTTNGASVYSDNAVTNYSVSTTTPGGKKVLADTLVGYLGGKVADPEEAYKIAQAAERGDFSQSGDYAVNSAAINSAGPLDKLRPFTGLSPTGEWKKSSDSEKDEIMDGVINNYACNYEKRNCEKEIYHDYLVAWVVPADGYGMTGDISQIPTWFTPVQQKDSRPFLVSEFFCSNPNFQTQNNRRDMIDRICAYIYGDSLVRGGVIYIKSVIGQLYGQKYGAAAKLRTPSDLAKYGGANNIWNLMPKAPVEDIKGTTRIRVHRSGSDPTEKEGNFTVSDETAVAIPGIKSVSYLGKKVQAIFKPYGLAEKPYPVTQTQCGNGNAVAGNVPDKIGGGALANFVYKIGELFKGNNVLGVTDDQGQVLADSTAPNPPPPAPSPVATRTVNRGAAVEVDVPIEAQQAVDAISGPQSFTAAFMPYEIAQQLSTQVGGVAPEAMSMQANVNCANNLTCETAAPIPLLGGPVLLADPKAGLFTQLIAGFGSNSNQSNTGGWLREYTKSNQPNLAQTQVDPWSNLASFNRVKLPLSNTGQAMLVSK</sequence>
<evidence type="ECO:0000256" key="3">
    <source>
        <dbReference type="SAM" id="SignalP"/>
    </source>
</evidence>
<keyword evidence="2" id="KW-0326">Glycosidase</keyword>
<dbReference type="EMBL" id="LCFD01000013">
    <property type="protein sequence ID" value="KKS86071.1"/>
    <property type="molecule type" value="Genomic_DNA"/>
</dbReference>
<dbReference type="GO" id="GO:0000272">
    <property type="term" value="P:polysaccharide catabolic process"/>
    <property type="evidence" value="ECO:0007669"/>
    <property type="project" value="InterPro"/>
</dbReference>
<organism evidence="6 7">
    <name type="scientific">Candidatus Gottesmanbacteria bacterium GW2011_GWB1_43_11</name>
    <dbReference type="NCBI Taxonomy" id="1618446"/>
    <lineage>
        <taxon>Bacteria</taxon>
        <taxon>Candidatus Gottesmaniibacteriota</taxon>
    </lineage>
</organism>
<dbReference type="Pfam" id="PF13472">
    <property type="entry name" value="Lipase_GDSL_2"/>
    <property type="match status" value="1"/>
</dbReference>
<dbReference type="GO" id="GO:0004622">
    <property type="term" value="F:phosphatidylcholine lysophospholipase activity"/>
    <property type="evidence" value="ECO:0007669"/>
    <property type="project" value="TreeGrafter"/>
</dbReference>
<comment type="caution">
    <text evidence="6">The sequence shown here is derived from an EMBL/GenBank/DDBJ whole genome shotgun (WGS) entry which is preliminary data.</text>
</comment>
<dbReference type="CDD" id="cd00229">
    <property type="entry name" value="SGNH_hydrolase"/>
    <property type="match status" value="1"/>
</dbReference>
<feature type="domain" description="SGNH hydrolase-type esterase" evidence="5">
    <location>
        <begin position="32"/>
        <end position="202"/>
    </location>
</feature>
<dbReference type="AlphaFoldDB" id="A0A0G1ESM0"/>
<evidence type="ECO:0000256" key="2">
    <source>
        <dbReference type="ARBA" id="ARBA00023295"/>
    </source>
</evidence>
<keyword evidence="1" id="KW-0378">Hydrolase</keyword>
<gene>
    <name evidence="6" type="ORF">UV61_C0013G0006</name>
</gene>
<feature type="signal peptide" evidence="3">
    <location>
        <begin position="1"/>
        <end position="24"/>
    </location>
</feature>